<keyword evidence="1" id="KW-0732">Signal</keyword>
<protein>
    <submittedName>
        <fullName evidence="2">Uncharacterized protein</fullName>
    </submittedName>
</protein>
<dbReference type="EMBL" id="JBFTWV010000059">
    <property type="protein sequence ID" value="KAL2793328.1"/>
    <property type="molecule type" value="Genomic_DNA"/>
</dbReference>
<name>A0ABR4G2T6_9EURO</name>
<reference evidence="2 3" key="1">
    <citation type="submission" date="2024-07" db="EMBL/GenBank/DDBJ databases">
        <title>Section-level genome sequencing and comparative genomics of Aspergillus sections Usti and Cavernicolus.</title>
        <authorList>
            <consortium name="Lawrence Berkeley National Laboratory"/>
            <person name="Nybo J.L."/>
            <person name="Vesth T.C."/>
            <person name="Theobald S."/>
            <person name="Frisvad J.C."/>
            <person name="Larsen T.O."/>
            <person name="Kjaerboelling I."/>
            <person name="Rothschild-Mancinelli K."/>
            <person name="Lyhne E.K."/>
            <person name="Kogle M.E."/>
            <person name="Barry K."/>
            <person name="Clum A."/>
            <person name="Na H."/>
            <person name="Ledsgaard L."/>
            <person name="Lin J."/>
            <person name="Lipzen A."/>
            <person name="Kuo A."/>
            <person name="Riley R."/>
            <person name="Mondo S."/>
            <person name="Labutti K."/>
            <person name="Haridas S."/>
            <person name="Pangalinan J."/>
            <person name="Salamov A.A."/>
            <person name="Simmons B.A."/>
            <person name="Magnuson J.K."/>
            <person name="Chen J."/>
            <person name="Drula E."/>
            <person name="Henrissat B."/>
            <person name="Wiebenga A."/>
            <person name="Lubbers R.J."/>
            <person name="Gomes A.C."/>
            <person name="Makela M.R."/>
            <person name="Stajich J."/>
            <person name="Grigoriev I.V."/>
            <person name="Mortensen U.H."/>
            <person name="De Vries R.P."/>
            <person name="Baker S.E."/>
            <person name="Andersen M.R."/>
        </authorList>
    </citation>
    <scope>NUCLEOTIDE SEQUENCE [LARGE SCALE GENOMIC DNA]</scope>
    <source>
        <strain evidence="2 3">CBS 209.92</strain>
    </source>
</reference>
<evidence type="ECO:0000256" key="1">
    <source>
        <dbReference type="SAM" id="SignalP"/>
    </source>
</evidence>
<keyword evidence="3" id="KW-1185">Reference proteome</keyword>
<organism evidence="2 3">
    <name type="scientific">Aspergillus keveii</name>
    <dbReference type="NCBI Taxonomy" id="714993"/>
    <lineage>
        <taxon>Eukaryota</taxon>
        <taxon>Fungi</taxon>
        <taxon>Dikarya</taxon>
        <taxon>Ascomycota</taxon>
        <taxon>Pezizomycotina</taxon>
        <taxon>Eurotiomycetes</taxon>
        <taxon>Eurotiomycetidae</taxon>
        <taxon>Eurotiales</taxon>
        <taxon>Aspergillaceae</taxon>
        <taxon>Aspergillus</taxon>
        <taxon>Aspergillus subgen. Nidulantes</taxon>
    </lineage>
</organism>
<evidence type="ECO:0000313" key="3">
    <source>
        <dbReference type="Proteomes" id="UP001610563"/>
    </source>
</evidence>
<accession>A0ABR4G2T6</accession>
<comment type="caution">
    <text evidence="2">The sequence shown here is derived from an EMBL/GenBank/DDBJ whole genome shotgun (WGS) entry which is preliminary data.</text>
</comment>
<gene>
    <name evidence="2" type="ORF">BJX66DRAFT_226952</name>
</gene>
<sequence length="89" mass="10172">MVGDHMRIPTVVCFCILFWPSLVCVEGKYELYQLNLPRSETSLLHSPRIESIYTGDYPRWLSGTDIGIDETDLWRHVKDTLNVGCSVSP</sequence>
<evidence type="ECO:0000313" key="2">
    <source>
        <dbReference type="EMBL" id="KAL2793328.1"/>
    </source>
</evidence>
<feature type="chain" id="PRO_5046577815" evidence="1">
    <location>
        <begin position="28"/>
        <end position="89"/>
    </location>
</feature>
<feature type="signal peptide" evidence="1">
    <location>
        <begin position="1"/>
        <end position="27"/>
    </location>
</feature>
<proteinExistence type="predicted"/>
<dbReference type="Proteomes" id="UP001610563">
    <property type="component" value="Unassembled WGS sequence"/>
</dbReference>